<evidence type="ECO:0000313" key="1">
    <source>
        <dbReference type="Proteomes" id="UP000095282"/>
    </source>
</evidence>
<reference evidence="2" key="1">
    <citation type="submission" date="2016-11" db="UniProtKB">
        <authorList>
            <consortium name="WormBaseParasite"/>
        </authorList>
    </citation>
    <scope>IDENTIFICATION</scope>
</reference>
<protein>
    <submittedName>
        <fullName evidence="2">Uncharacterized protein</fullName>
    </submittedName>
</protein>
<organism evidence="1 2">
    <name type="scientific">Caenorhabditis tropicalis</name>
    <dbReference type="NCBI Taxonomy" id="1561998"/>
    <lineage>
        <taxon>Eukaryota</taxon>
        <taxon>Metazoa</taxon>
        <taxon>Ecdysozoa</taxon>
        <taxon>Nematoda</taxon>
        <taxon>Chromadorea</taxon>
        <taxon>Rhabditida</taxon>
        <taxon>Rhabditina</taxon>
        <taxon>Rhabditomorpha</taxon>
        <taxon>Rhabditoidea</taxon>
        <taxon>Rhabditidae</taxon>
        <taxon>Peloderinae</taxon>
        <taxon>Caenorhabditis</taxon>
    </lineage>
</organism>
<proteinExistence type="predicted"/>
<name>A0A1I7TMK0_9PELO</name>
<dbReference type="STRING" id="1561998.A0A1I7TMK0"/>
<evidence type="ECO:0000313" key="2">
    <source>
        <dbReference type="WBParaSite" id="Csp11.Scaffold628.g7414.t1"/>
    </source>
</evidence>
<sequence length="223" mass="25788">MSELCDSLTVVFTDSPRIEDHLFAKAIRWADQNPEDTIFWARRKPLEKIPEVEVDWSSKVRCLRRIRFGYCKKNIVNGCINEAINANLNPEIAAIICSLKIPKTCSQMGSLLASLASFCQGNDGRAVVVIDFREEEEVRIEDKNIGYRLQIVTIQEEKDEESNEVDPFENMEFLEEEEKKTDSITIEKTRKDEEKFLQKLKNVSAIYTKNVLMFDGEQFSDCF</sequence>
<keyword evidence="1" id="KW-1185">Reference proteome</keyword>
<accession>A0A1I7TMK0</accession>
<dbReference type="WBParaSite" id="Csp11.Scaffold628.g7414.t1">
    <property type="protein sequence ID" value="Csp11.Scaffold628.g7414.t1"/>
    <property type="gene ID" value="Csp11.Scaffold628.g7414"/>
</dbReference>
<dbReference type="AlphaFoldDB" id="A0A1I7TMK0"/>
<dbReference type="Proteomes" id="UP000095282">
    <property type="component" value="Unplaced"/>
</dbReference>